<dbReference type="Proteomes" id="UP000599074">
    <property type="component" value="Unassembled WGS sequence"/>
</dbReference>
<evidence type="ECO:0000256" key="4">
    <source>
        <dbReference type="ARBA" id="ARBA00023163"/>
    </source>
</evidence>
<dbReference type="InterPro" id="IPR009057">
    <property type="entry name" value="Homeodomain-like_sf"/>
</dbReference>
<dbReference type="PANTHER" id="PTHR30055">
    <property type="entry name" value="HTH-TYPE TRANSCRIPTIONAL REGULATOR RUTR"/>
    <property type="match status" value="1"/>
</dbReference>
<proteinExistence type="predicted"/>
<feature type="domain" description="HTH tetR-type" evidence="6">
    <location>
        <begin position="18"/>
        <end position="78"/>
    </location>
</feature>
<evidence type="ECO:0000313" key="8">
    <source>
        <dbReference type="Proteomes" id="UP000599074"/>
    </source>
</evidence>
<evidence type="ECO:0000256" key="5">
    <source>
        <dbReference type="PROSITE-ProRule" id="PRU00335"/>
    </source>
</evidence>
<dbReference type="AlphaFoldDB" id="A0A8J3TFG0"/>
<protein>
    <submittedName>
        <fullName evidence="7">TetR family transcriptional regulator</fullName>
    </submittedName>
</protein>
<keyword evidence="8" id="KW-1185">Reference proteome</keyword>
<feature type="DNA-binding region" description="H-T-H motif" evidence="5">
    <location>
        <begin position="41"/>
        <end position="60"/>
    </location>
</feature>
<dbReference type="RefSeq" id="WP_168117441.1">
    <property type="nucleotide sequence ID" value="NZ_BOON01000061.1"/>
</dbReference>
<name>A0A8J3TFG0_9ACTN</name>
<evidence type="ECO:0000259" key="6">
    <source>
        <dbReference type="PROSITE" id="PS50977"/>
    </source>
</evidence>
<dbReference type="InterPro" id="IPR050109">
    <property type="entry name" value="HTH-type_TetR-like_transc_reg"/>
</dbReference>
<dbReference type="Gene3D" id="1.10.357.10">
    <property type="entry name" value="Tetracycline Repressor, domain 2"/>
    <property type="match status" value="1"/>
</dbReference>
<dbReference type="SUPFAM" id="SSF48498">
    <property type="entry name" value="Tetracyclin repressor-like, C-terminal domain"/>
    <property type="match status" value="1"/>
</dbReference>
<dbReference type="SUPFAM" id="SSF46689">
    <property type="entry name" value="Homeodomain-like"/>
    <property type="match status" value="1"/>
</dbReference>
<organism evidence="7 8">
    <name type="scientific">Planosporangium mesophilum</name>
    <dbReference type="NCBI Taxonomy" id="689768"/>
    <lineage>
        <taxon>Bacteria</taxon>
        <taxon>Bacillati</taxon>
        <taxon>Actinomycetota</taxon>
        <taxon>Actinomycetes</taxon>
        <taxon>Micromonosporales</taxon>
        <taxon>Micromonosporaceae</taxon>
        <taxon>Planosporangium</taxon>
    </lineage>
</organism>
<evidence type="ECO:0000256" key="3">
    <source>
        <dbReference type="ARBA" id="ARBA00023125"/>
    </source>
</evidence>
<dbReference type="PANTHER" id="PTHR30055:SF234">
    <property type="entry name" value="HTH-TYPE TRANSCRIPTIONAL REGULATOR BETI"/>
    <property type="match status" value="1"/>
</dbReference>
<keyword evidence="2" id="KW-0805">Transcription regulation</keyword>
<dbReference type="GO" id="GO:0000976">
    <property type="term" value="F:transcription cis-regulatory region binding"/>
    <property type="evidence" value="ECO:0007669"/>
    <property type="project" value="TreeGrafter"/>
</dbReference>
<evidence type="ECO:0000256" key="2">
    <source>
        <dbReference type="ARBA" id="ARBA00023015"/>
    </source>
</evidence>
<dbReference type="EMBL" id="BOON01000061">
    <property type="protein sequence ID" value="GII25913.1"/>
    <property type="molecule type" value="Genomic_DNA"/>
</dbReference>
<dbReference type="Pfam" id="PF00440">
    <property type="entry name" value="TetR_N"/>
    <property type="match status" value="1"/>
</dbReference>
<keyword evidence="3 5" id="KW-0238">DNA-binding</keyword>
<dbReference type="PROSITE" id="PS50977">
    <property type="entry name" value="HTH_TETR_2"/>
    <property type="match status" value="1"/>
</dbReference>
<dbReference type="GO" id="GO:0003700">
    <property type="term" value="F:DNA-binding transcription factor activity"/>
    <property type="evidence" value="ECO:0007669"/>
    <property type="project" value="TreeGrafter"/>
</dbReference>
<reference evidence="7" key="1">
    <citation type="submission" date="2021-01" db="EMBL/GenBank/DDBJ databases">
        <title>Whole genome shotgun sequence of Planosporangium mesophilum NBRC 109066.</title>
        <authorList>
            <person name="Komaki H."/>
            <person name="Tamura T."/>
        </authorList>
    </citation>
    <scope>NUCLEOTIDE SEQUENCE</scope>
    <source>
        <strain evidence="7">NBRC 109066</strain>
    </source>
</reference>
<sequence length="207" mass="22924">MAEPDPPRAEQRRTWRSPDRRDEILRAAFALFAERGYRGTSLAAVADRAGLSQPGLLHHFPGKEALLAGVLQMYEKIDAGRLFTGPTATTATETSLDRLAEVIEYNASRPDAVRALAVLAAESVTSDHPARAFFVERYAEFRKGAARALEAEFKRRGQLTSEQAAALTIAVLDGLHLQWLLQPDEIDVPDLFTAFLSLLRQRPIDNN</sequence>
<keyword evidence="1" id="KW-0678">Repressor</keyword>
<dbReference type="InterPro" id="IPR001647">
    <property type="entry name" value="HTH_TetR"/>
</dbReference>
<dbReference type="InterPro" id="IPR036271">
    <property type="entry name" value="Tet_transcr_reg_TetR-rel_C_sf"/>
</dbReference>
<evidence type="ECO:0000256" key="1">
    <source>
        <dbReference type="ARBA" id="ARBA00022491"/>
    </source>
</evidence>
<gene>
    <name evidence="7" type="ORF">Pme01_55100</name>
</gene>
<comment type="caution">
    <text evidence="7">The sequence shown here is derived from an EMBL/GenBank/DDBJ whole genome shotgun (WGS) entry which is preliminary data.</text>
</comment>
<dbReference type="InterPro" id="IPR039538">
    <property type="entry name" value="BetI_C"/>
</dbReference>
<dbReference type="Pfam" id="PF13977">
    <property type="entry name" value="TetR_C_6"/>
    <property type="match status" value="1"/>
</dbReference>
<dbReference type="PRINTS" id="PR00455">
    <property type="entry name" value="HTHTETR"/>
</dbReference>
<keyword evidence="4" id="KW-0804">Transcription</keyword>
<accession>A0A8J3TFG0</accession>
<evidence type="ECO:0000313" key="7">
    <source>
        <dbReference type="EMBL" id="GII25913.1"/>
    </source>
</evidence>